<keyword evidence="7" id="KW-1185">Reference proteome</keyword>
<dbReference type="CDD" id="cd02440">
    <property type="entry name" value="AdoMet_MTases"/>
    <property type="match status" value="1"/>
</dbReference>
<dbReference type="RefSeq" id="WP_376774743.1">
    <property type="nucleotide sequence ID" value="NZ_JACHMG010000001.1"/>
</dbReference>
<dbReference type="PANTHER" id="PTHR45875">
    <property type="entry name" value="METHYLTRANSFERASE N6AMT1"/>
    <property type="match status" value="1"/>
</dbReference>
<evidence type="ECO:0000256" key="4">
    <source>
        <dbReference type="ARBA" id="ARBA00022691"/>
    </source>
</evidence>
<keyword evidence="3 6" id="KW-0808">Transferase</keyword>
<dbReference type="InterPro" id="IPR029063">
    <property type="entry name" value="SAM-dependent_MTases_sf"/>
</dbReference>
<dbReference type="EC" id="2.1.1.297" evidence="6"/>
<dbReference type="Gene3D" id="3.40.50.150">
    <property type="entry name" value="Vaccinia Virus protein VP39"/>
    <property type="match status" value="1"/>
</dbReference>
<proteinExistence type="inferred from homology"/>
<comment type="similarity">
    <text evidence="1">Belongs to the eukaryotic/archaeal PrmC-related family.</text>
</comment>
<dbReference type="SUPFAM" id="SSF53335">
    <property type="entry name" value="S-adenosyl-L-methionine-dependent methyltransferases"/>
    <property type="match status" value="1"/>
</dbReference>
<dbReference type="Pfam" id="PF05175">
    <property type="entry name" value="MTS"/>
    <property type="match status" value="1"/>
</dbReference>
<dbReference type="PANTHER" id="PTHR45875:SF1">
    <property type="entry name" value="METHYLTRANSFERASE N6AMT1"/>
    <property type="match status" value="1"/>
</dbReference>
<organism evidence="6 7">
    <name type="scientific">Amycolatopsis jiangsuensis</name>
    <dbReference type="NCBI Taxonomy" id="1181879"/>
    <lineage>
        <taxon>Bacteria</taxon>
        <taxon>Bacillati</taxon>
        <taxon>Actinomycetota</taxon>
        <taxon>Actinomycetes</taxon>
        <taxon>Pseudonocardiales</taxon>
        <taxon>Pseudonocardiaceae</taxon>
        <taxon>Amycolatopsis</taxon>
    </lineage>
</organism>
<sequence length="246" mass="25827">MASAHIEEILPGRATTRLVPAVPAFPRGDALPVRGLLRLPGVYRPQADSCLLASVIRATTVPARASALDLCTGTGVLALVLARTGAESVLAVDLSRLALCSARMNGAVRRLPVRTRRGGLPTAVTNGPYDLVAANPPYVPCPPVTDRTLMSCDAGPDGRAVLDPLCEQAPALLAPEGQLLLVHSTMSDVDRSRELLEAGGLRTSIAAKAVVPFGPVVSGRLEFLVEHGFVAPDARDEELVVLRAQR</sequence>
<dbReference type="EMBL" id="JACHMG010000001">
    <property type="protein sequence ID" value="MBB4689131.1"/>
    <property type="molecule type" value="Genomic_DNA"/>
</dbReference>
<evidence type="ECO:0000256" key="2">
    <source>
        <dbReference type="ARBA" id="ARBA00022603"/>
    </source>
</evidence>
<dbReference type="PROSITE" id="PS00092">
    <property type="entry name" value="N6_MTASE"/>
    <property type="match status" value="1"/>
</dbReference>
<evidence type="ECO:0000313" key="6">
    <source>
        <dbReference type="EMBL" id="MBB4689131.1"/>
    </source>
</evidence>
<keyword evidence="4" id="KW-0949">S-adenosyl-L-methionine</keyword>
<evidence type="ECO:0000259" key="5">
    <source>
        <dbReference type="Pfam" id="PF05175"/>
    </source>
</evidence>
<evidence type="ECO:0000256" key="1">
    <source>
        <dbReference type="ARBA" id="ARBA00006149"/>
    </source>
</evidence>
<gene>
    <name evidence="6" type="ORF">BJY18_006616</name>
</gene>
<name>A0A840J242_9PSEU</name>
<evidence type="ECO:0000256" key="3">
    <source>
        <dbReference type="ARBA" id="ARBA00022679"/>
    </source>
</evidence>
<evidence type="ECO:0000313" key="7">
    <source>
        <dbReference type="Proteomes" id="UP000581769"/>
    </source>
</evidence>
<feature type="domain" description="Methyltransferase small" evidence="5">
    <location>
        <begin position="49"/>
        <end position="188"/>
    </location>
</feature>
<dbReference type="InterPro" id="IPR007848">
    <property type="entry name" value="Small_mtfrase_dom"/>
</dbReference>
<reference evidence="6 7" key="1">
    <citation type="submission" date="2020-08" db="EMBL/GenBank/DDBJ databases">
        <title>Sequencing the genomes of 1000 actinobacteria strains.</title>
        <authorList>
            <person name="Klenk H.-P."/>
        </authorList>
    </citation>
    <scope>NUCLEOTIDE SEQUENCE [LARGE SCALE GENOMIC DNA]</scope>
    <source>
        <strain evidence="6 7">DSM 45859</strain>
    </source>
</reference>
<dbReference type="InterPro" id="IPR052190">
    <property type="entry name" value="Euk-Arch_PrmC-MTase"/>
</dbReference>
<dbReference type="GO" id="GO:0035657">
    <property type="term" value="C:eRF1 methyltransferase complex"/>
    <property type="evidence" value="ECO:0007669"/>
    <property type="project" value="TreeGrafter"/>
</dbReference>
<comment type="caution">
    <text evidence="6">The sequence shown here is derived from an EMBL/GenBank/DDBJ whole genome shotgun (WGS) entry which is preliminary data.</text>
</comment>
<dbReference type="GO" id="GO:0003676">
    <property type="term" value="F:nucleic acid binding"/>
    <property type="evidence" value="ECO:0007669"/>
    <property type="project" value="InterPro"/>
</dbReference>
<dbReference type="AlphaFoldDB" id="A0A840J242"/>
<accession>A0A840J242</accession>
<dbReference type="Proteomes" id="UP000581769">
    <property type="component" value="Unassembled WGS sequence"/>
</dbReference>
<dbReference type="InterPro" id="IPR002052">
    <property type="entry name" value="DNA_methylase_N6_adenine_CS"/>
</dbReference>
<keyword evidence="2 6" id="KW-0489">Methyltransferase</keyword>
<dbReference type="GO" id="GO:0102559">
    <property type="term" value="F:peptide chain release factor N(5)-glutamine methyltransferase activity"/>
    <property type="evidence" value="ECO:0007669"/>
    <property type="project" value="UniProtKB-EC"/>
</dbReference>
<dbReference type="GO" id="GO:0032259">
    <property type="term" value="P:methylation"/>
    <property type="evidence" value="ECO:0007669"/>
    <property type="project" value="UniProtKB-KW"/>
</dbReference>
<protein>
    <submittedName>
        <fullName evidence="6">Release factor glutamine methyltransferase</fullName>
        <ecNumber evidence="6">2.1.1.297</ecNumber>
    </submittedName>
</protein>